<dbReference type="CDD" id="cd06261">
    <property type="entry name" value="TM_PBP2"/>
    <property type="match status" value="1"/>
</dbReference>
<evidence type="ECO:0000256" key="6">
    <source>
        <dbReference type="ARBA" id="ARBA00023136"/>
    </source>
</evidence>
<dbReference type="EMBL" id="JAUFPT010000054">
    <property type="protein sequence ID" value="MDN3571913.1"/>
    <property type="molecule type" value="Genomic_DNA"/>
</dbReference>
<name>A0ABT8APT6_9HYPH</name>
<dbReference type="Gene3D" id="1.10.3720.10">
    <property type="entry name" value="MetI-like"/>
    <property type="match status" value="1"/>
</dbReference>
<evidence type="ECO:0000313" key="10">
    <source>
        <dbReference type="Proteomes" id="UP001244297"/>
    </source>
</evidence>
<keyword evidence="4 7" id="KW-0812">Transmembrane</keyword>
<evidence type="ECO:0000256" key="3">
    <source>
        <dbReference type="ARBA" id="ARBA00022475"/>
    </source>
</evidence>
<keyword evidence="6 7" id="KW-0472">Membrane</keyword>
<dbReference type="SUPFAM" id="SSF161098">
    <property type="entry name" value="MetI-like"/>
    <property type="match status" value="1"/>
</dbReference>
<sequence>MRGLTKLAPEREAALSGHYAAATGAARRRTLLGFAVVATLAILAGYAAEVRPLVLAENIGQFTAYIRQILPPVGLDHPVADLRAWYWGLPSWLALLGETLLMAYLGTLLGALAGFALSFVAAANLVRSRLLRILAKRFLEICRTVPEVVFALLFVIAFGLGPMVGVLAVAIHTTGALGKLFSEVVENIDMRPVEGLSASGASWVETVRFAVLPQVLSNFASYGLLRFEINVRGAAVLGFVGAGGIGQEFLAAIRNFYYADVGAILGLIILTVVCIDLATERVRHRLIGPEQAR</sequence>
<dbReference type="PROSITE" id="PS50928">
    <property type="entry name" value="ABC_TM1"/>
    <property type="match status" value="1"/>
</dbReference>
<evidence type="ECO:0000259" key="8">
    <source>
        <dbReference type="PROSITE" id="PS50928"/>
    </source>
</evidence>
<evidence type="ECO:0000256" key="5">
    <source>
        <dbReference type="ARBA" id="ARBA00022989"/>
    </source>
</evidence>
<keyword evidence="3" id="KW-1003">Cell membrane</keyword>
<dbReference type="NCBIfam" id="TIGR01097">
    <property type="entry name" value="PhnE"/>
    <property type="match status" value="1"/>
</dbReference>
<proteinExistence type="inferred from homology"/>
<keyword evidence="2 7" id="KW-0813">Transport</keyword>
<protein>
    <submittedName>
        <fullName evidence="9">Phosphonate ABC transporter, permease protein PhnE</fullName>
    </submittedName>
</protein>
<reference evidence="10" key="1">
    <citation type="journal article" date="2019" name="Int. J. Syst. Evol. Microbiol.">
        <title>The Global Catalogue of Microorganisms (GCM) 10K type strain sequencing project: providing services to taxonomists for standard genome sequencing and annotation.</title>
        <authorList>
            <consortium name="The Broad Institute Genomics Platform"/>
            <consortium name="The Broad Institute Genome Sequencing Center for Infectious Disease"/>
            <person name="Wu L."/>
            <person name="Ma J."/>
        </authorList>
    </citation>
    <scope>NUCLEOTIDE SEQUENCE [LARGE SCALE GENOMIC DNA]</scope>
    <source>
        <strain evidence="10">CECT 7806</strain>
    </source>
</reference>
<comment type="similarity">
    <text evidence="7">Belongs to the binding-protein-dependent transport system permease family.</text>
</comment>
<dbReference type="InterPro" id="IPR005769">
    <property type="entry name" value="PhnE/PtxC"/>
</dbReference>
<evidence type="ECO:0000256" key="7">
    <source>
        <dbReference type="RuleBase" id="RU363032"/>
    </source>
</evidence>
<evidence type="ECO:0000313" key="9">
    <source>
        <dbReference type="EMBL" id="MDN3571913.1"/>
    </source>
</evidence>
<dbReference type="InterPro" id="IPR035906">
    <property type="entry name" value="MetI-like_sf"/>
</dbReference>
<gene>
    <name evidence="9" type="primary">phnE</name>
    <name evidence="9" type="ORF">QWZ18_14910</name>
</gene>
<feature type="transmembrane region" description="Helical" evidence="7">
    <location>
        <begin position="101"/>
        <end position="127"/>
    </location>
</feature>
<feature type="transmembrane region" description="Helical" evidence="7">
    <location>
        <begin position="31"/>
        <end position="48"/>
    </location>
</feature>
<feature type="transmembrane region" description="Helical" evidence="7">
    <location>
        <begin position="256"/>
        <end position="278"/>
    </location>
</feature>
<keyword evidence="5 7" id="KW-1133">Transmembrane helix</keyword>
<comment type="subcellular location">
    <subcellularLocation>
        <location evidence="1 7">Cell membrane</location>
        <topology evidence="1 7">Multi-pass membrane protein</topology>
    </subcellularLocation>
</comment>
<feature type="transmembrane region" description="Helical" evidence="7">
    <location>
        <begin position="148"/>
        <end position="171"/>
    </location>
</feature>
<accession>A0ABT8APT6</accession>
<evidence type="ECO:0000256" key="1">
    <source>
        <dbReference type="ARBA" id="ARBA00004651"/>
    </source>
</evidence>
<dbReference type="Proteomes" id="UP001244297">
    <property type="component" value="Unassembled WGS sequence"/>
</dbReference>
<dbReference type="PANTHER" id="PTHR30043">
    <property type="entry name" value="PHOSPHONATES TRANSPORT SYSTEM PERMEASE PROTEIN"/>
    <property type="match status" value="1"/>
</dbReference>
<comment type="caution">
    <text evidence="9">The sequence shown here is derived from an EMBL/GenBank/DDBJ whole genome shotgun (WGS) entry which is preliminary data.</text>
</comment>
<dbReference type="InterPro" id="IPR000515">
    <property type="entry name" value="MetI-like"/>
</dbReference>
<organism evidence="9 10">
    <name type="scientific">Methylobacterium longum</name>
    <dbReference type="NCBI Taxonomy" id="767694"/>
    <lineage>
        <taxon>Bacteria</taxon>
        <taxon>Pseudomonadati</taxon>
        <taxon>Pseudomonadota</taxon>
        <taxon>Alphaproteobacteria</taxon>
        <taxon>Hyphomicrobiales</taxon>
        <taxon>Methylobacteriaceae</taxon>
        <taxon>Methylobacterium</taxon>
    </lineage>
</organism>
<evidence type="ECO:0000256" key="2">
    <source>
        <dbReference type="ARBA" id="ARBA00022448"/>
    </source>
</evidence>
<dbReference type="PANTHER" id="PTHR30043:SF1">
    <property type="entry name" value="ABC TRANSPORT SYSTEM PERMEASE PROTEIN P69"/>
    <property type="match status" value="1"/>
</dbReference>
<dbReference type="RefSeq" id="WP_238286885.1">
    <property type="nucleotide sequence ID" value="NZ_BPQS01000008.1"/>
</dbReference>
<feature type="domain" description="ABC transmembrane type-1" evidence="8">
    <location>
        <begin position="96"/>
        <end position="279"/>
    </location>
</feature>
<evidence type="ECO:0000256" key="4">
    <source>
        <dbReference type="ARBA" id="ARBA00022692"/>
    </source>
</evidence>
<keyword evidence="10" id="KW-1185">Reference proteome</keyword>
<dbReference type="Pfam" id="PF00528">
    <property type="entry name" value="BPD_transp_1"/>
    <property type="match status" value="1"/>
</dbReference>